<feature type="region of interest" description="Disordered" evidence="1">
    <location>
        <begin position="1"/>
        <end position="56"/>
    </location>
</feature>
<dbReference type="Proteomes" id="UP000198122">
    <property type="component" value="Unassembled WGS sequence"/>
</dbReference>
<sequence length="187" mass="18730">MGSGPCRVRRGAQRPDPVGSGLLVGVSLSELPPPQPLLEELPPDPPPQLLLEEEPPPQRLLLDHVRVVSLTTLGAFGAGVGRGVVEEGLDELVGVPGTGSSADELPSSDGPDSLASSEPTGPPVSRASVDSSAEGVSSAAGASPACEVVGSSSWPPEQPARPSASREAAARAGRTGRGGKEGDMSPP</sequence>
<protein>
    <submittedName>
        <fullName evidence="2">Uncharacterized protein</fullName>
    </submittedName>
</protein>
<gene>
    <name evidence="2" type="ORF">SAMN05445756_0981</name>
</gene>
<proteinExistence type="predicted"/>
<name>A0A212TCP7_9MICO</name>
<feature type="region of interest" description="Disordered" evidence="1">
    <location>
        <begin position="91"/>
        <end position="187"/>
    </location>
</feature>
<reference evidence="2 3" key="1">
    <citation type="submission" date="2017-06" db="EMBL/GenBank/DDBJ databases">
        <authorList>
            <person name="Kim H.J."/>
            <person name="Triplett B.A."/>
        </authorList>
    </citation>
    <scope>NUCLEOTIDE SEQUENCE [LARGE SCALE GENOMIC DNA]</scope>
    <source>
        <strain evidence="2 3">DSM 22179</strain>
    </source>
</reference>
<feature type="compositionally biased region" description="Low complexity" evidence="1">
    <location>
        <begin position="160"/>
        <end position="173"/>
    </location>
</feature>
<accession>A0A212TCP7</accession>
<feature type="compositionally biased region" description="Low complexity" evidence="1">
    <location>
        <begin position="18"/>
        <end position="30"/>
    </location>
</feature>
<dbReference type="AlphaFoldDB" id="A0A212TCP7"/>
<feature type="compositionally biased region" description="Basic and acidic residues" evidence="1">
    <location>
        <begin position="178"/>
        <end position="187"/>
    </location>
</feature>
<feature type="compositionally biased region" description="Low complexity" evidence="1">
    <location>
        <begin position="127"/>
        <end position="145"/>
    </location>
</feature>
<dbReference type="EMBL" id="FYEZ01000001">
    <property type="protein sequence ID" value="SNC63799.1"/>
    <property type="molecule type" value="Genomic_DNA"/>
</dbReference>
<evidence type="ECO:0000256" key="1">
    <source>
        <dbReference type="SAM" id="MobiDB-lite"/>
    </source>
</evidence>
<organism evidence="2 3">
    <name type="scientific">Kytococcus aerolatus</name>
    <dbReference type="NCBI Taxonomy" id="592308"/>
    <lineage>
        <taxon>Bacteria</taxon>
        <taxon>Bacillati</taxon>
        <taxon>Actinomycetota</taxon>
        <taxon>Actinomycetes</taxon>
        <taxon>Micrococcales</taxon>
        <taxon>Kytococcaceae</taxon>
        <taxon>Kytococcus</taxon>
    </lineage>
</organism>
<keyword evidence="3" id="KW-1185">Reference proteome</keyword>
<evidence type="ECO:0000313" key="3">
    <source>
        <dbReference type="Proteomes" id="UP000198122"/>
    </source>
</evidence>
<evidence type="ECO:0000313" key="2">
    <source>
        <dbReference type="EMBL" id="SNC63799.1"/>
    </source>
</evidence>